<evidence type="ECO:0000259" key="1">
    <source>
        <dbReference type="PROSITE" id="PS50181"/>
    </source>
</evidence>
<organism evidence="2 3">
    <name type="scientific">Melanomma pulvis-pyrius CBS 109.77</name>
    <dbReference type="NCBI Taxonomy" id="1314802"/>
    <lineage>
        <taxon>Eukaryota</taxon>
        <taxon>Fungi</taxon>
        <taxon>Dikarya</taxon>
        <taxon>Ascomycota</taxon>
        <taxon>Pezizomycotina</taxon>
        <taxon>Dothideomycetes</taxon>
        <taxon>Pleosporomycetidae</taxon>
        <taxon>Pleosporales</taxon>
        <taxon>Melanommataceae</taxon>
        <taxon>Melanomma</taxon>
    </lineage>
</organism>
<reference evidence="2" key="1">
    <citation type="journal article" date="2020" name="Stud. Mycol.">
        <title>101 Dothideomycetes genomes: a test case for predicting lifestyles and emergence of pathogens.</title>
        <authorList>
            <person name="Haridas S."/>
            <person name="Albert R."/>
            <person name="Binder M."/>
            <person name="Bloem J."/>
            <person name="Labutti K."/>
            <person name="Salamov A."/>
            <person name="Andreopoulos B."/>
            <person name="Baker S."/>
            <person name="Barry K."/>
            <person name="Bills G."/>
            <person name="Bluhm B."/>
            <person name="Cannon C."/>
            <person name="Castanera R."/>
            <person name="Culley D."/>
            <person name="Daum C."/>
            <person name="Ezra D."/>
            <person name="Gonzalez J."/>
            <person name="Henrissat B."/>
            <person name="Kuo A."/>
            <person name="Liang C."/>
            <person name="Lipzen A."/>
            <person name="Lutzoni F."/>
            <person name="Magnuson J."/>
            <person name="Mondo S."/>
            <person name="Nolan M."/>
            <person name="Ohm R."/>
            <person name="Pangilinan J."/>
            <person name="Park H.-J."/>
            <person name="Ramirez L."/>
            <person name="Alfaro M."/>
            <person name="Sun H."/>
            <person name="Tritt A."/>
            <person name="Yoshinaga Y."/>
            <person name="Zwiers L.-H."/>
            <person name="Turgeon B."/>
            <person name="Goodwin S."/>
            <person name="Spatafora J."/>
            <person name="Crous P."/>
            <person name="Grigoriev I."/>
        </authorList>
    </citation>
    <scope>NUCLEOTIDE SEQUENCE</scope>
    <source>
        <strain evidence="2">CBS 109.77</strain>
    </source>
</reference>
<gene>
    <name evidence="2" type="ORF">K505DRAFT_330045</name>
</gene>
<keyword evidence="3" id="KW-1185">Reference proteome</keyword>
<dbReference type="EMBL" id="MU002393">
    <property type="protein sequence ID" value="KAF2786876.1"/>
    <property type="molecule type" value="Genomic_DNA"/>
</dbReference>
<sequence>MNNLPQELVDRISSYLSQNDLKNTLFLSREFQCAAEQYSGAFSDFALKEDNADTFLETYGARRFRYLRNLEFRTSVPALEWDDEADDLPPCRDTAEELQQIDQEFTRQIGFLFSTLKAVETRAGKIYGPGKIELTLYTPTRAVDRDSYCLHRIFTSWRVHLLSPETLPVLMSVQTLIVEHGVKIQYRDEPDPPLRKLDLRVLLDISNKMPNLNELRCNIGGDEWTPALTLEEMMYTAHDWEGPRRDTRHDFSKALVAAALPCLRHAQLNFIHPLSKADEIDQRRAMPNLVKPAIHDPFSSSLRLLSYQLRTMNLRVVADETLFWPTDGSTPSWPNLETVSVMFHMATPSGAWYFQGLPNIGATEGFDITDESYPPLTPTDNDTEADDETGDFEWDGNRVGAQYRVRPNNKTLVPFLTAFAKAAAQMPSLKEVALWSPLKFSASDVKEYEGHEDAEKDGAWGIAYNKPGIEAFSTNPGTDFSGARQIWWRVGKWRPDPELHDLFQQIGRGKHGEGLEEYWDEGEGLGPRDLFSRWDSHRWYLLP</sequence>
<protein>
    <recommendedName>
        <fullName evidence="1">F-box domain-containing protein</fullName>
    </recommendedName>
</protein>
<proteinExistence type="predicted"/>
<dbReference type="InterPro" id="IPR001810">
    <property type="entry name" value="F-box_dom"/>
</dbReference>
<feature type="domain" description="F-box" evidence="1">
    <location>
        <begin position="1"/>
        <end position="45"/>
    </location>
</feature>
<accession>A0A6A6WS03</accession>
<dbReference type="OrthoDB" id="5985073at2759"/>
<evidence type="ECO:0000313" key="3">
    <source>
        <dbReference type="Proteomes" id="UP000799757"/>
    </source>
</evidence>
<evidence type="ECO:0000313" key="2">
    <source>
        <dbReference type="EMBL" id="KAF2786876.1"/>
    </source>
</evidence>
<dbReference type="PROSITE" id="PS50181">
    <property type="entry name" value="FBOX"/>
    <property type="match status" value="1"/>
</dbReference>
<dbReference type="AlphaFoldDB" id="A0A6A6WS03"/>
<dbReference type="Proteomes" id="UP000799757">
    <property type="component" value="Unassembled WGS sequence"/>
</dbReference>
<name>A0A6A6WS03_9PLEO</name>